<feature type="compositionally biased region" description="Low complexity" evidence="2">
    <location>
        <begin position="327"/>
        <end position="347"/>
    </location>
</feature>
<dbReference type="PANTHER" id="PTHR45943:SF2">
    <property type="entry name" value="RING-TYPE DOMAIN-CONTAINING PROTEIN"/>
    <property type="match status" value="1"/>
</dbReference>
<dbReference type="InterPro" id="IPR013083">
    <property type="entry name" value="Znf_RING/FYVE/PHD"/>
</dbReference>
<dbReference type="InParanoid" id="A0A078AQS1"/>
<evidence type="ECO:0000256" key="1">
    <source>
        <dbReference type="PROSITE-ProRule" id="PRU00175"/>
    </source>
</evidence>
<evidence type="ECO:0000256" key="2">
    <source>
        <dbReference type="SAM" id="MobiDB-lite"/>
    </source>
</evidence>
<feature type="domain" description="RING-type" evidence="3">
    <location>
        <begin position="106"/>
        <end position="158"/>
    </location>
</feature>
<dbReference type="PROSITE" id="PS50089">
    <property type="entry name" value="ZF_RING_2"/>
    <property type="match status" value="1"/>
</dbReference>
<sequence>MCMYRWQSIVLDTCEEYKMFKTPIKCRFCKVQLTNISPQDFPAFQDLCQGLKCYELSEESCDKIHSECNHACCGFKNEQICLPCLNSDCVKSDPNKTLGCNGNDNCLMCGTELDSKHCIQLECKHIFHLGCVNERVKLRWNDSINGINFKYLECPTCKQEMSTSQNKELNKILERHLQFKELTKKKMLLRAEKEKLNQDPLFTDPIKELEVDQVCQGGQCCPLFIENILNGLNFKFGCSICKWNINVKVKEGDSNLKIVEDNNQRGDNSDEESQEDYEDEEEDDEEGEDEEGENEEDEYIYEYDDEDEESENKMKFSTVEETERQNENSNSINQLSISISSCIFQDQ</sequence>
<dbReference type="GO" id="GO:0005886">
    <property type="term" value="C:plasma membrane"/>
    <property type="evidence" value="ECO:0007669"/>
    <property type="project" value="TreeGrafter"/>
</dbReference>
<keyword evidence="1" id="KW-0862">Zinc</keyword>
<accession>A0A078AQS1</accession>
<proteinExistence type="predicted"/>
<protein>
    <submittedName>
        <fullName evidence="4">Myc binding protein 2</fullName>
    </submittedName>
</protein>
<dbReference type="PANTHER" id="PTHR45943">
    <property type="entry name" value="E3 UBIQUITIN-PROTEIN LIGASE MYCBP2"/>
    <property type="match status" value="1"/>
</dbReference>
<dbReference type="Proteomes" id="UP000039865">
    <property type="component" value="Unassembled WGS sequence"/>
</dbReference>
<dbReference type="InterPro" id="IPR001841">
    <property type="entry name" value="Znf_RING"/>
</dbReference>
<feature type="compositionally biased region" description="Acidic residues" evidence="2">
    <location>
        <begin position="269"/>
        <end position="310"/>
    </location>
</feature>
<reference evidence="4 5" key="1">
    <citation type="submission" date="2014-06" db="EMBL/GenBank/DDBJ databases">
        <authorList>
            <person name="Swart Estienne"/>
        </authorList>
    </citation>
    <scope>NUCLEOTIDE SEQUENCE [LARGE SCALE GENOMIC DNA]</scope>
    <source>
        <strain evidence="4 5">130c</strain>
    </source>
</reference>
<evidence type="ECO:0000313" key="5">
    <source>
        <dbReference type="Proteomes" id="UP000039865"/>
    </source>
</evidence>
<feature type="region of interest" description="Disordered" evidence="2">
    <location>
        <begin position="258"/>
        <end position="347"/>
    </location>
</feature>
<organism evidence="4 5">
    <name type="scientific">Stylonychia lemnae</name>
    <name type="common">Ciliate</name>
    <dbReference type="NCBI Taxonomy" id="5949"/>
    <lineage>
        <taxon>Eukaryota</taxon>
        <taxon>Sar</taxon>
        <taxon>Alveolata</taxon>
        <taxon>Ciliophora</taxon>
        <taxon>Intramacronucleata</taxon>
        <taxon>Spirotrichea</taxon>
        <taxon>Stichotrichia</taxon>
        <taxon>Sporadotrichida</taxon>
        <taxon>Oxytrichidae</taxon>
        <taxon>Stylonychinae</taxon>
        <taxon>Stylonychia</taxon>
    </lineage>
</organism>
<dbReference type="SMART" id="SM00184">
    <property type="entry name" value="RING"/>
    <property type="match status" value="1"/>
</dbReference>
<feature type="compositionally biased region" description="Basic and acidic residues" evidence="2">
    <location>
        <begin position="258"/>
        <end position="268"/>
    </location>
</feature>
<keyword evidence="1" id="KW-0479">Metal-binding</keyword>
<gene>
    <name evidence="4" type="primary">Contig14581.g15533</name>
    <name evidence="4" type="ORF">STYLEM_13335</name>
</gene>
<dbReference type="OrthoDB" id="21204at2759"/>
<keyword evidence="1" id="KW-0863">Zinc-finger</keyword>
<evidence type="ECO:0000313" key="4">
    <source>
        <dbReference type="EMBL" id="CDW84276.1"/>
    </source>
</evidence>
<name>A0A078AQS1_STYLE</name>
<dbReference type="GO" id="GO:0008270">
    <property type="term" value="F:zinc ion binding"/>
    <property type="evidence" value="ECO:0007669"/>
    <property type="project" value="UniProtKB-KW"/>
</dbReference>
<dbReference type="Gene3D" id="3.30.40.10">
    <property type="entry name" value="Zinc/RING finger domain, C3HC4 (zinc finger)"/>
    <property type="match status" value="1"/>
</dbReference>
<evidence type="ECO:0000259" key="3">
    <source>
        <dbReference type="PROSITE" id="PS50089"/>
    </source>
</evidence>
<dbReference type="GO" id="GO:0061630">
    <property type="term" value="F:ubiquitin protein ligase activity"/>
    <property type="evidence" value="ECO:0007669"/>
    <property type="project" value="TreeGrafter"/>
</dbReference>
<dbReference type="EMBL" id="CCKQ01012658">
    <property type="protein sequence ID" value="CDW84276.1"/>
    <property type="molecule type" value="Genomic_DNA"/>
</dbReference>
<dbReference type="GO" id="GO:0005634">
    <property type="term" value="C:nucleus"/>
    <property type="evidence" value="ECO:0007669"/>
    <property type="project" value="TreeGrafter"/>
</dbReference>
<dbReference type="SUPFAM" id="SSF57850">
    <property type="entry name" value="RING/U-box"/>
    <property type="match status" value="1"/>
</dbReference>
<keyword evidence="5" id="KW-1185">Reference proteome</keyword>
<dbReference type="AlphaFoldDB" id="A0A078AQS1"/>